<protein>
    <submittedName>
        <fullName evidence="4">Right-handed parallel beta-helix repeat-containing protein</fullName>
    </submittedName>
</protein>
<dbReference type="EMBL" id="JACSQQ010000008">
    <property type="protein sequence ID" value="MBD7949982.1"/>
    <property type="molecule type" value="Genomic_DNA"/>
</dbReference>
<feature type="domain" description="Periplasmic copper-binding protein NosD beta helix" evidence="3">
    <location>
        <begin position="500"/>
        <end position="672"/>
    </location>
</feature>
<dbReference type="InterPro" id="IPR011050">
    <property type="entry name" value="Pectin_lyase_fold/virulence"/>
</dbReference>
<dbReference type="RefSeq" id="WP_191795473.1">
    <property type="nucleotide sequence ID" value="NZ_JACSQQ010000008.1"/>
</dbReference>
<keyword evidence="5" id="KW-1185">Reference proteome</keyword>
<gene>
    <name evidence="4" type="ORF">H9652_06140</name>
</gene>
<feature type="compositionally biased region" description="Low complexity" evidence="1">
    <location>
        <begin position="35"/>
        <end position="49"/>
    </location>
</feature>
<dbReference type="InterPro" id="IPR012334">
    <property type="entry name" value="Pectin_lyas_fold"/>
</dbReference>
<keyword evidence="2" id="KW-0472">Membrane</keyword>
<accession>A0ABR8RQB8</accession>
<sequence>MDGRQGTHRWRRATAALGVAALLGVGAVVVAPVTPPALAASPPDTVDTGDPPPPADPTTPGGLDEPAPAPDETVVEVPPVGPEIVPNANNLPVAWVGTPGQRPGTPALLTLQAAINAAPAGGTVSFDPNDYAFTGTITIPRTVTLDSSGASTLYTRFTVAGGGLTLDDDVTIGAANTGAIVSVTASDAVLSNLTIRNPTPVARPTGVQLGANVTGVVIDGLDMDGAGEASSYGINLTTGSATVTGPAIAGVATGIVATAASTAGGVVISGGAIGASTSGISLGTTTTPRVSGISVTSTPNSTGTGVDLANSSGALVDAVTVTGFARGFGTAPTNPRTGPTITGAVVQESTREGISLGATTGARITDARLTLAGANQSTGILTLLATGVVIERPTITGAMYGITTSATNTGAGPTITDPVITAFGGITLGSTQNAVVTGAVLDAGAWGVSGTGVNLVNAGRVTVSDVSATGFLYAIGAQSNFDDDSDRVNISISDIDVVGAPDASSGVYLLGARDATVSRVTADLTGAALVIHQSIGVTAQDITVTGHEGPTSVTGAAILRAYGSQDVDVDRASIDAGSYGFFYSATDGSTVTNATVANLVEYGVYGRSVANLDVGATTFTGNSGVGLFVVTTPANGISHDIAVHDSTMTDNDGGIRVLQGTTAVQVVRNTVSGQPDVVSAGPAHDLLVADNAISQTGGDGLAAISVAPSWADGALPDSYSSSDVRVTGNAFTGGGTWIQVGTADPASPEAARRTLRDDVLVTGNSFPAASTAIRTYANAVVGEDSAPALARALPVDGPVAVDARDHGTPNDWGAACRATGFLDGVPYYDGGGAEVYELTEAPVLYPMSCIDLSLTQALAVAPGAVLRAGDLVTWTLTPHNAGPRVAPAGWTITQLLPDGATLVSMTGDGYTVDGTTATATDDLPVDADGPPLTVTARVVAPAPGAGSMRDVAYVTPAPDTDLDEDGFVDPVVERLSPLVVPTIDTDTDASPTDNDAQGVWSTVGDTVPGPPSPWTPSGPGTGGAGGAGSSGPGSASTLSATGADAALAALAALLLLGTGIAVTTLSRRRPGSR</sequence>
<dbReference type="Gene3D" id="2.160.20.10">
    <property type="entry name" value="Single-stranded right-handed beta-helix, Pectin lyase-like"/>
    <property type="match status" value="2"/>
</dbReference>
<organism evidence="4 5">
    <name type="scientific">Oerskovia rustica</name>
    <dbReference type="NCBI Taxonomy" id="2762237"/>
    <lineage>
        <taxon>Bacteria</taxon>
        <taxon>Bacillati</taxon>
        <taxon>Actinomycetota</taxon>
        <taxon>Actinomycetes</taxon>
        <taxon>Micrococcales</taxon>
        <taxon>Cellulomonadaceae</taxon>
        <taxon>Oerskovia</taxon>
    </lineage>
</organism>
<evidence type="ECO:0000256" key="2">
    <source>
        <dbReference type="SAM" id="Phobius"/>
    </source>
</evidence>
<evidence type="ECO:0000256" key="1">
    <source>
        <dbReference type="SAM" id="MobiDB-lite"/>
    </source>
</evidence>
<name>A0ABR8RQB8_9CELL</name>
<comment type="caution">
    <text evidence="4">The sequence shown here is derived from an EMBL/GenBank/DDBJ whole genome shotgun (WGS) entry which is preliminary data.</text>
</comment>
<dbReference type="SUPFAM" id="SSF51126">
    <property type="entry name" value="Pectin lyase-like"/>
    <property type="match status" value="2"/>
</dbReference>
<keyword evidence="2" id="KW-1133">Transmembrane helix</keyword>
<dbReference type="InterPro" id="IPR007742">
    <property type="entry name" value="NosD_dom"/>
</dbReference>
<dbReference type="Pfam" id="PF05048">
    <property type="entry name" value="NosD"/>
    <property type="match status" value="1"/>
</dbReference>
<evidence type="ECO:0000259" key="3">
    <source>
        <dbReference type="Pfam" id="PF05048"/>
    </source>
</evidence>
<evidence type="ECO:0000313" key="4">
    <source>
        <dbReference type="EMBL" id="MBD7949982.1"/>
    </source>
</evidence>
<dbReference type="SMART" id="SM00710">
    <property type="entry name" value="PbH1"/>
    <property type="match status" value="11"/>
</dbReference>
<evidence type="ECO:0000313" key="5">
    <source>
        <dbReference type="Proteomes" id="UP000641803"/>
    </source>
</evidence>
<feature type="region of interest" description="Disordered" evidence="1">
    <location>
        <begin position="982"/>
        <end position="1038"/>
    </location>
</feature>
<feature type="region of interest" description="Disordered" evidence="1">
    <location>
        <begin position="35"/>
        <end position="72"/>
    </location>
</feature>
<feature type="transmembrane region" description="Helical" evidence="2">
    <location>
        <begin position="1045"/>
        <end position="1065"/>
    </location>
</feature>
<feature type="compositionally biased region" description="Polar residues" evidence="1">
    <location>
        <begin position="988"/>
        <end position="1004"/>
    </location>
</feature>
<dbReference type="InterPro" id="IPR006626">
    <property type="entry name" value="PbH1"/>
</dbReference>
<feature type="compositionally biased region" description="Low complexity" evidence="1">
    <location>
        <begin position="58"/>
        <end position="72"/>
    </location>
</feature>
<keyword evidence="2" id="KW-0812">Transmembrane</keyword>
<feature type="compositionally biased region" description="Gly residues" evidence="1">
    <location>
        <begin position="1019"/>
        <end position="1031"/>
    </location>
</feature>
<reference evidence="4 5" key="1">
    <citation type="submission" date="2020-08" db="EMBL/GenBank/DDBJ databases">
        <title>A Genomic Blueprint of the Chicken Gut Microbiome.</title>
        <authorList>
            <person name="Gilroy R."/>
            <person name="Ravi A."/>
            <person name="Getino M."/>
            <person name="Pursley I."/>
            <person name="Horton D.L."/>
            <person name="Alikhan N.-F."/>
            <person name="Baker D."/>
            <person name="Gharbi K."/>
            <person name="Hall N."/>
            <person name="Watson M."/>
            <person name="Adriaenssens E.M."/>
            <person name="Foster-Nyarko E."/>
            <person name="Jarju S."/>
            <person name="Secka A."/>
            <person name="Antonio M."/>
            <person name="Oren A."/>
            <person name="Chaudhuri R."/>
            <person name="La Ragione R.M."/>
            <person name="Hildebrand F."/>
            <person name="Pallen M.J."/>
        </authorList>
    </citation>
    <scope>NUCLEOTIDE SEQUENCE [LARGE SCALE GENOMIC DNA]</scope>
    <source>
        <strain evidence="4 5">Sa4CUA1</strain>
    </source>
</reference>
<dbReference type="Proteomes" id="UP000641803">
    <property type="component" value="Unassembled WGS sequence"/>
</dbReference>
<proteinExistence type="predicted"/>